<dbReference type="InterPro" id="IPR011009">
    <property type="entry name" value="Kinase-like_dom_sf"/>
</dbReference>
<evidence type="ECO:0000256" key="1">
    <source>
        <dbReference type="ARBA" id="ARBA00012513"/>
    </source>
</evidence>
<evidence type="ECO:0000256" key="2">
    <source>
        <dbReference type="ARBA" id="ARBA00022679"/>
    </source>
</evidence>
<evidence type="ECO:0000259" key="7">
    <source>
        <dbReference type="PROSITE" id="PS50011"/>
    </source>
</evidence>
<dbReference type="FunFam" id="3.30.200.20:FF:000228">
    <property type="entry name" value="Serine/threonine-protein kinase BIK1"/>
    <property type="match status" value="1"/>
</dbReference>
<reference evidence="8 9" key="1">
    <citation type="submission" date="2020-08" db="EMBL/GenBank/DDBJ databases">
        <title>Plant Genome Project.</title>
        <authorList>
            <person name="Zhang R.-G."/>
        </authorList>
    </citation>
    <scope>NUCLEOTIDE SEQUENCE [LARGE SCALE GENOMIC DNA]</scope>
    <source>
        <tissue evidence="8">Rhizome</tissue>
    </source>
</reference>
<evidence type="ECO:0000256" key="3">
    <source>
        <dbReference type="ARBA" id="ARBA00022741"/>
    </source>
</evidence>
<dbReference type="InterPro" id="IPR008271">
    <property type="entry name" value="Ser/Thr_kinase_AS"/>
</dbReference>
<evidence type="ECO:0000313" key="8">
    <source>
        <dbReference type="EMBL" id="KAG6502008.1"/>
    </source>
</evidence>
<dbReference type="InterPro" id="IPR050823">
    <property type="entry name" value="Plant_Ser_Thr_Prot_Kinase"/>
</dbReference>
<feature type="region of interest" description="Disordered" evidence="6">
    <location>
        <begin position="41"/>
        <end position="60"/>
    </location>
</feature>
<dbReference type="InterPro" id="IPR001245">
    <property type="entry name" value="Ser-Thr/Tyr_kinase_cat_dom"/>
</dbReference>
<dbReference type="SUPFAM" id="SSF56112">
    <property type="entry name" value="Protein kinase-like (PK-like)"/>
    <property type="match status" value="1"/>
</dbReference>
<protein>
    <recommendedName>
        <fullName evidence="1">non-specific serine/threonine protein kinase</fullName>
        <ecNumber evidence="1">2.7.11.1</ecNumber>
    </recommendedName>
</protein>
<evidence type="ECO:0000256" key="6">
    <source>
        <dbReference type="SAM" id="MobiDB-lite"/>
    </source>
</evidence>
<feature type="domain" description="Protein kinase" evidence="7">
    <location>
        <begin position="92"/>
        <end position="361"/>
    </location>
</feature>
<dbReference type="GO" id="GO:0005524">
    <property type="term" value="F:ATP binding"/>
    <property type="evidence" value="ECO:0007669"/>
    <property type="project" value="UniProtKB-KW"/>
</dbReference>
<keyword evidence="4" id="KW-0418">Kinase</keyword>
<dbReference type="InterPro" id="IPR000719">
    <property type="entry name" value="Prot_kinase_dom"/>
</dbReference>
<feature type="region of interest" description="Disordered" evidence="6">
    <location>
        <begin position="380"/>
        <end position="406"/>
    </location>
</feature>
<dbReference type="Gene3D" id="3.30.200.20">
    <property type="entry name" value="Phosphorylase Kinase, domain 1"/>
    <property type="match status" value="1"/>
</dbReference>
<dbReference type="GO" id="GO:0004674">
    <property type="term" value="F:protein serine/threonine kinase activity"/>
    <property type="evidence" value="ECO:0007669"/>
    <property type="project" value="UniProtKB-EC"/>
</dbReference>
<proteinExistence type="predicted"/>
<name>A0A8J5G7N8_ZINOF</name>
<keyword evidence="3" id="KW-0547">Nucleotide-binding</keyword>
<dbReference type="PROSITE" id="PS50011">
    <property type="entry name" value="PROTEIN_KINASE_DOM"/>
    <property type="match status" value="1"/>
</dbReference>
<dbReference type="Gene3D" id="1.10.510.10">
    <property type="entry name" value="Transferase(Phosphotransferase) domain 1"/>
    <property type="match status" value="1"/>
</dbReference>
<organism evidence="8 9">
    <name type="scientific">Zingiber officinale</name>
    <name type="common">Ginger</name>
    <name type="synonym">Amomum zingiber</name>
    <dbReference type="NCBI Taxonomy" id="94328"/>
    <lineage>
        <taxon>Eukaryota</taxon>
        <taxon>Viridiplantae</taxon>
        <taxon>Streptophyta</taxon>
        <taxon>Embryophyta</taxon>
        <taxon>Tracheophyta</taxon>
        <taxon>Spermatophyta</taxon>
        <taxon>Magnoliopsida</taxon>
        <taxon>Liliopsida</taxon>
        <taxon>Zingiberales</taxon>
        <taxon>Zingiberaceae</taxon>
        <taxon>Zingiber</taxon>
    </lineage>
</organism>
<comment type="caution">
    <text evidence="8">The sequence shown here is derived from an EMBL/GenBank/DDBJ whole genome shotgun (WGS) entry which is preliminary data.</text>
</comment>
<gene>
    <name evidence="8" type="ORF">ZIOFF_041895</name>
</gene>
<accession>A0A8J5G7N8</accession>
<evidence type="ECO:0000256" key="4">
    <source>
        <dbReference type="ARBA" id="ARBA00022777"/>
    </source>
</evidence>
<dbReference type="EC" id="2.7.11.1" evidence="1"/>
<dbReference type="AlphaFoldDB" id="A0A8J5G7N8"/>
<dbReference type="PROSITE" id="PS51257">
    <property type="entry name" value="PROKAR_LIPOPROTEIN"/>
    <property type="match status" value="1"/>
</dbReference>
<dbReference type="Pfam" id="PF07714">
    <property type="entry name" value="PK_Tyr_Ser-Thr"/>
    <property type="match status" value="1"/>
</dbReference>
<dbReference type="PANTHER" id="PTHR45621">
    <property type="entry name" value="OS01G0588500 PROTEIN-RELATED"/>
    <property type="match status" value="1"/>
</dbReference>
<dbReference type="PROSITE" id="PS00108">
    <property type="entry name" value="PROTEIN_KINASE_ST"/>
    <property type="match status" value="1"/>
</dbReference>
<keyword evidence="5" id="KW-0067">ATP-binding</keyword>
<dbReference type="EMBL" id="JACMSC010000011">
    <property type="protein sequence ID" value="KAG6502008.1"/>
    <property type="molecule type" value="Genomic_DNA"/>
</dbReference>
<evidence type="ECO:0000313" key="9">
    <source>
        <dbReference type="Proteomes" id="UP000734854"/>
    </source>
</evidence>
<evidence type="ECO:0000256" key="5">
    <source>
        <dbReference type="ARBA" id="ARBA00022840"/>
    </source>
</evidence>
<keyword evidence="2" id="KW-0808">Transferase</keyword>
<dbReference type="Proteomes" id="UP000734854">
    <property type="component" value="Unassembled WGS sequence"/>
</dbReference>
<keyword evidence="9" id="KW-1185">Reference proteome</keyword>
<sequence length="449" mass="49751">MRTRQEPNPPLFAIFRSTAAMSSNPWGSLLASCCGIGCGAASGARPRKLRSGSDSWDGSSGGFSAEDLSLTLAGSNLHVFSMAELKAATGNFSAANFLGSGGFGPVYRGIVDGGLRPQEVAVKSLDLDGLQGHREWLAEVMILGQLRHPHLVKLIGYCCEDEHRMLVYEFMPRGSLESHLFKGLLVSLTWERRLKIAVGAAKGLAFLHHADKPIIYRDFKASNILVDLEYTAKLSDFGLAKDGPQGDESHTVVSVTDAWIAGHLTAKSDVYSFGVVLLELIAGRRCVDKTRPNRQMNLVDWAKPYLIDPDKLGRVMDPKLDGVYSTKGAREAARVAYNCLGTKPKLRPNMRVVVQTLEPLMDLRDLPVGPFVYVAPIEEDEEKERKREEEEEMEFKGGGVKHGDLNRRHKQRFPNSMIHSDIAMHRDGATLYRYSRLCRSLRQKQERGA</sequence>